<protein>
    <submittedName>
        <fullName evidence="2">Uncharacterized protein</fullName>
    </submittedName>
</protein>
<dbReference type="InParanoid" id="A0A078B8S4"/>
<dbReference type="EMBL" id="CCKQ01017804">
    <property type="protein sequence ID" value="CDW89697.1"/>
    <property type="molecule type" value="Genomic_DNA"/>
</dbReference>
<feature type="region of interest" description="Disordered" evidence="1">
    <location>
        <begin position="133"/>
        <end position="219"/>
    </location>
</feature>
<evidence type="ECO:0000313" key="3">
    <source>
        <dbReference type="Proteomes" id="UP000039865"/>
    </source>
</evidence>
<dbReference type="AlphaFoldDB" id="A0A078B8S4"/>
<proteinExistence type="predicted"/>
<dbReference type="Proteomes" id="UP000039865">
    <property type="component" value="Unassembled WGS sequence"/>
</dbReference>
<feature type="region of interest" description="Disordered" evidence="1">
    <location>
        <begin position="724"/>
        <end position="756"/>
    </location>
</feature>
<reference evidence="2 3" key="1">
    <citation type="submission" date="2014-06" db="EMBL/GenBank/DDBJ databases">
        <authorList>
            <person name="Swart Estienne"/>
        </authorList>
    </citation>
    <scope>NUCLEOTIDE SEQUENCE [LARGE SCALE GENOMIC DNA]</scope>
    <source>
        <strain evidence="2 3">130c</strain>
    </source>
</reference>
<evidence type="ECO:0000256" key="1">
    <source>
        <dbReference type="SAM" id="MobiDB-lite"/>
    </source>
</evidence>
<feature type="compositionally biased region" description="Polar residues" evidence="1">
    <location>
        <begin position="182"/>
        <end position="219"/>
    </location>
</feature>
<feature type="compositionally biased region" description="Polar residues" evidence="1">
    <location>
        <begin position="743"/>
        <end position="756"/>
    </location>
</feature>
<sequence length="756" mass="87031">MLSITLIRQEQLLNYTLKLKTFYSFSIQTINTATYLEYSLIFSIKKRKTKILELEVRLFKQQKFCWKFNSHLGQKFSKIQAKDRTVENSLRENKQPHIQNLNHFKQGLLQPNQNTSTQNHPKINISLRALGQINTNQPPTPAPIQTPHTQRNMSSMKPPLESSQKLQKITQQQASHRPATANPRSQSASTQQSHVTQNLSGAKSVRNNNDTSSKKGVNTSTLSYQSTTIYLKQKSQRHRSLSLGQTKKQDSQQAAVHNIILSNQTPKNSSNVNNQKVSISSCLKNSNKSNVSIKLSQQSFTRVNQNNDDSQQQPIKKLKIIKLKKKKEGNISGTTDYQEKRDQIKIIKASQISRNTSAQRESKTIEEVVIPDQLKQKLNIFYKSKTGVELQKVQNAVPLTARNVTRVEQPFNSTMNANSVCSTARNIIQPPQQIFTYPQQPQIQKQLPTQQLLINQKQQQQFFSPAERNIVSSPLYNNNGVTNNPHLNNMIQVPQSIIFNQEQQEHVLLQSELTQNSAYSLIFNQLQDMSESHENPKDLVINHLQNNNSTDNEDSQDFINNLIKFNVDMQQFIHQKDQLQCQIENMRVGPMPQFANQMQFQQYMMLEQQNQQNIGTNQQLINSQTNNNYMGTIVNKNQQFAPQQSNNQYQQRMPQLDLIEQFNDPKIQTKSNMIRVDEDVLSDQYYNSPQNNFKKHQQTQNSQMKLYDPQMNQCYSSMTVRTSGLNDDEEEMEYSSDEGGNLLESQTSNSFKPLRS</sequence>
<keyword evidence="3" id="KW-1185">Reference proteome</keyword>
<organism evidence="2 3">
    <name type="scientific">Stylonychia lemnae</name>
    <name type="common">Ciliate</name>
    <dbReference type="NCBI Taxonomy" id="5949"/>
    <lineage>
        <taxon>Eukaryota</taxon>
        <taxon>Sar</taxon>
        <taxon>Alveolata</taxon>
        <taxon>Ciliophora</taxon>
        <taxon>Intramacronucleata</taxon>
        <taxon>Spirotrichea</taxon>
        <taxon>Stichotrichia</taxon>
        <taxon>Sporadotrichida</taxon>
        <taxon>Oxytrichidae</taxon>
        <taxon>Stylonychinae</taxon>
        <taxon>Stylonychia</taxon>
    </lineage>
</organism>
<feature type="compositionally biased region" description="Polar residues" evidence="1">
    <location>
        <begin position="146"/>
        <end position="175"/>
    </location>
</feature>
<accession>A0A078B8S4</accession>
<feature type="compositionally biased region" description="Acidic residues" evidence="1">
    <location>
        <begin position="726"/>
        <end position="736"/>
    </location>
</feature>
<name>A0A078B8S4_STYLE</name>
<gene>
    <name evidence="2" type="primary">Contig13117.g13987</name>
    <name evidence="2" type="ORF">STYLEM_18834</name>
</gene>
<evidence type="ECO:0000313" key="2">
    <source>
        <dbReference type="EMBL" id="CDW89697.1"/>
    </source>
</evidence>